<protein>
    <submittedName>
        <fullName evidence="1">Uncharacterized protein</fullName>
    </submittedName>
</protein>
<name>A0A7S4NKU7_9EUKA</name>
<dbReference type="EMBL" id="HBKR01009642">
    <property type="protein sequence ID" value="CAE2293946.1"/>
    <property type="molecule type" value="Transcribed_RNA"/>
</dbReference>
<accession>A0A7S4NKU7</accession>
<reference evidence="1" key="1">
    <citation type="submission" date="2021-01" db="EMBL/GenBank/DDBJ databases">
        <authorList>
            <person name="Corre E."/>
            <person name="Pelletier E."/>
            <person name="Niang G."/>
            <person name="Scheremetjew M."/>
            <person name="Finn R."/>
            <person name="Kale V."/>
            <person name="Holt S."/>
            <person name="Cochrane G."/>
            <person name="Meng A."/>
            <person name="Brown T."/>
            <person name="Cohen L."/>
        </authorList>
    </citation>
    <scope>NUCLEOTIDE SEQUENCE</scope>
    <source>
        <strain evidence="1">SoJaBio B1-5/56/2</strain>
    </source>
</reference>
<proteinExistence type="predicted"/>
<dbReference type="AlphaFoldDB" id="A0A7S4NKU7"/>
<organism evidence="1">
    <name type="scientific">Paramoeba aestuarina</name>
    <dbReference type="NCBI Taxonomy" id="180227"/>
    <lineage>
        <taxon>Eukaryota</taxon>
        <taxon>Amoebozoa</taxon>
        <taxon>Discosea</taxon>
        <taxon>Flabellinia</taxon>
        <taxon>Dactylopodida</taxon>
        <taxon>Paramoebidae</taxon>
        <taxon>Paramoeba</taxon>
    </lineage>
</organism>
<evidence type="ECO:0000313" key="1">
    <source>
        <dbReference type="EMBL" id="CAE2293946.1"/>
    </source>
</evidence>
<sequence length="146" mass="16823">MKYLTLTGKTHTFRAPVTQAILSIKKTCSDGDILLCQHFPKDAESIHKVQMHDFYASKRRSVPSVAASYVNEGSIPIGMWSVFIIESRSPHRFDLKKCLDVRPGALEFRSGHDEMRIAKFLRHFFEMCKGKRVKYDRTARKFEAVV</sequence>
<gene>
    <name evidence="1" type="ORF">NAES01612_LOCUS6416</name>
</gene>